<reference evidence="3" key="1">
    <citation type="submission" date="2016-10" db="EMBL/GenBank/DDBJ databases">
        <authorList>
            <person name="Varghese N."/>
            <person name="Submissions S."/>
        </authorList>
    </citation>
    <scope>NUCLEOTIDE SEQUENCE [LARGE SCALE GENOMIC DNA]</scope>
    <source>
        <strain evidence="3">DSM 44232</strain>
    </source>
</reference>
<sequence>MWRCDCCISSLFGSVLADAGIDVVKIPPRCSRANCHAERFVGTVRRELTDRLLFVNQRHLTSVLFRYVSHYNPITRPETQAVDPYVVGECLAA</sequence>
<dbReference type="STRING" id="84724.SAMN04488564_12923"/>
<feature type="domain" description="Integrase catalytic" evidence="1">
    <location>
        <begin position="20"/>
        <end position="72"/>
    </location>
</feature>
<proteinExistence type="predicted"/>
<name>A0A1I6FJT9_9PSEU</name>
<organism evidence="2 3">
    <name type="scientific">Lentzea waywayandensis</name>
    <dbReference type="NCBI Taxonomy" id="84724"/>
    <lineage>
        <taxon>Bacteria</taxon>
        <taxon>Bacillati</taxon>
        <taxon>Actinomycetota</taxon>
        <taxon>Actinomycetes</taxon>
        <taxon>Pseudonocardiales</taxon>
        <taxon>Pseudonocardiaceae</taxon>
        <taxon>Lentzea</taxon>
    </lineage>
</organism>
<dbReference type="Pfam" id="PF13683">
    <property type="entry name" value="rve_3"/>
    <property type="match status" value="1"/>
</dbReference>
<dbReference type="GO" id="GO:0015074">
    <property type="term" value="P:DNA integration"/>
    <property type="evidence" value="ECO:0007669"/>
    <property type="project" value="InterPro"/>
</dbReference>
<dbReference type="SUPFAM" id="SSF53098">
    <property type="entry name" value="Ribonuclease H-like"/>
    <property type="match status" value="1"/>
</dbReference>
<accession>A0A1I6FJT9</accession>
<protein>
    <recommendedName>
        <fullName evidence="1">Integrase catalytic domain-containing protein</fullName>
    </recommendedName>
</protein>
<keyword evidence="3" id="KW-1185">Reference proteome</keyword>
<dbReference type="Proteomes" id="UP000198583">
    <property type="component" value="Unassembled WGS sequence"/>
</dbReference>
<evidence type="ECO:0000259" key="1">
    <source>
        <dbReference type="Pfam" id="PF13683"/>
    </source>
</evidence>
<gene>
    <name evidence="2" type="ORF">SAMN04488564_12923</name>
</gene>
<dbReference type="GO" id="GO:0003676">
    <property type="term" value="F:nucleic acid binding"/>
    <property type="evidence" value="ECO:0007669"/>
    <property type="project" value="InterPro"/>
</dbReference>
<evidence type="ECO:0000313" key="3">
    <source>
        <dbReference type="Proteomes" id="UP000198583"/>
    </source>
</evidence>
<dbReference type="AlphaFoldDB" id="A0A1I6FJT9"/>
<dbReference type="Gene3D" id="3.30.420.10">
    <property type="entry name" value="Ribonuclease H-like superfamily/Ribonuclease H"/>
    <property type="match status" value="1"/>
</dbReference>
<dbReference type="InterPro" id="IPR001584">
    <property type="entry name" value="Integrase_cat-core"/>
</dbReference>
<dbReference type="EMBL" id="FOYL01000029">
    <property type="protein sequence ID" value="SFR30148.1"/>
    <property type="molecule type" value="Genomic_DNA"/>
</dbReference>
<evidence type="ECO:0000313" key="2">
    <source>
        <dbReference type="EMBL" id="SFR30148.1"/>
    </source>
</evidence>
<dbReference type="InterPro" id="IPR036397">
    <property type="entry name" value="RNaseH_sf"/>
</dbReference>
<dbReference type="InterPro" id="IPR012337">
    <property type="entry name" value="RNaseH-like_sf"/>
</dbReference>